<dbReference type="PANTHER" id="PTHR34107:SF1">
    <property type="entry name" value="SLL0198 PROTEIN"/>
    <property type="match status" value="1"/>
</dbReference>
<dbReference type="GO" id="GO:0004519">
    <property type="term" value="F:endonuclease activity"/>
    <property type="evidence" value="ECO:0007669"/>
    <property type="project" value="UniProtKB-KW"/>
</dbReference>
<keyword evidence="2" id="KW-0378">Hydrolase</keyword>
<dbReference type="EMBL" id="FNVA01000005">
    <property type="protein sequence ID" value="SEG48323.1"/>
    <property type="molecule type" value="Genomic_DNA"/>
</dbReference>
<dbReference type="RefSeq" id="WP_103934029.1">
    <property type="nucleotide sequence ID" value="NZ_FNVA01000005.1"/>
</dbReference>
<evidence type="ECO:0000313" key="3">
    <source>
        <dbReference type="Proteomes" id="UP000236728"/>
    </source>
</evidence>
<evidence type="ECO:0000259" key="1">
    <source>
        <dbReference type="Pfam" id="PF05685"/>
    </source>
</evidence>
<dbReference type="PANTHER" id="PTHR34107">
    <property type="entry name" value="SLL0198 PROTEIN-RELATED"/>
    <property type="match status" value="1"/>
</dbReference>
<dbReference type="Proteomes" id="UP000236728">
    <property type="component" value="Unassembled WGS sequence"/>
</dbReference>
<dbReference type="OrthoDB" id="119052at2"/>
<sequence length="179" mass="20238">MASAVQIPVSEYLQTTYRPDREYVDGEVLERNVGKWEHARLQALLAQWLGMHESIWNLLVSTEQRTRVTETRVRVPDLVAVRPGPHPDVLTDPPLLVIEILSPDDTYTALEERCQDYLTMGVETVWVIDPRTRTGRICRASGWVSAQRLEVPGTPIHVELPMLFGRLESPSTPDSPQSA</sequence>
<dbReference type="CDD" id="cd06260">
    <property type="entry name" value="DUF820-like"/>
    <property type="match status" value="1"/>
</dbReference>
<feature type="domain" description="Putative restriction endonuclease" evidence="1">
    <location>
        <begin position="12"/>
        <end position="148"/>
    </location>
</feature>
<proteinExistence type="predicted"/>
<dbReference type="Gene3D" id="3.90.1570.10">
    <property type="entry name" value="tt1808, chain A"/>
    <property type="match status" value="1"/>
</dbReference>
<keyword evidence="2" id="KW-0540">Nuclease</keyword>
<accession>A0A1H6AHT9</accession>
<name>A0A1H6AHT9_9BACT</name>
<reference evidence="2 3" key="1">
    <citation type="submission" date="2016-10" db="EMBL/GenBank/DDBJ databases">
        <authorList>
            <person name="de Groot N.N."/>
        </authorList>
    </citation>
    <scope>NUCLEOTIDE SEQUENCE [LARGE SCALE GENOMIC DNA]</scope>
    <source>
        <strain evidence="2 3">DSM 22489</strain>
    </source>
</reference>
<dbReference type="Pfam" id="PF05685">
    <property type="entry name" value="Uma2"/>
    <property type="match status" value="1"/>
</dbReference>
<dbReference type="InterPro" id="IPR012296">
    <property type="entry name" value="Nuclease_put_TT1808"/>
</dbReference>
<dbReference type="AlphaFoldDB" id="A0A1H6AHT9"/>
<organism evidence="2 3">
    <name type="scientific">Bryocella elongata</name>
    <dbReference type="NCBI Taxonomy" id="863522"/>
    <lineage>
        <taxon>Bacteria</taxon>
        <taxon>Pseudomonadati</taxon>
        <taxon>Acidobacteriota</taxon>
        <taxon>Terriglobia</taxon>
        <taxon>Terriglobales</taxon>
        <taxon>Acidobacteriaceae</taxon>
        <taxon>Bryocella</taxon>
    </lineage>
</organism>
<protein>
    <submittedName>
        <fullName evidence="2">Putative restriction endonuclease</fullName>
    </submittedName>
</protein>
<dbReference type="InterPro" id="IPR011335">
    <property type="entry name" value="Restrct_endonuc-II-like"/>
</dbReference>
<dbReference type="SUPFAM" id="SSF52980">
    <property type="entry name" value="Restriction endonuclease-like"/>
    <property type="match status" value="1"/>
</dbReference>
<keyword evidence="3" id="KW-1185">Reference proteome</keyword>
<dbReference type="InterPro" id="IPR008538">
    <property type="entry name" value="Uma2"/>
</dbReference>
<evidence type="ECO:0000313" key="2">
    <source>
        <dbReference type="EMBL" id="SEG48323.1"/>
    </source>
</evidence>
<gene>
    <name evidence="2" type="ORF">SAMN05421819_3176</name>
</gene>
<keyword evidence="2" id="KW-0255">Endonuclease</keyword>